<evidence type="ECO:0000313" key="1">
    <source>
        <dbReference type="EMBL" id="EGV32515.1"/>
    </source>
</evidence>
<gene>
    <name evidence="1" type="ORF">HMPREF9431_01031</name>
</gene>
<protein>
    <submittedName>
        <fullName evidence="1">Uncharacterized protein</fullName>
    </submittedName>
</protein>
<organism evidence="1 2">
    <name type="scientific">Segatella oulorum F0390</name>
    <dbReference type="NCBI Taxonomy" id="702438"/>
    <lineage>
        <taxon>Bacteria</taxon>
        <taxon>Pseudomonadati</taxon>
        <taxon>Bacteroidota</taxon>
        <taxon>Bacteroidia</taxon>
        <taxon>Bacteroidales</taxon>
        <taxon>Prevotellaceae</taxon>
        <taxon>Segatella</taxon>
    </lineage>
</organism>
<sequence length="146" mass="16009">MQSAQTKSTVPHAIHPNEINHPHVICPNETVGAAPVCPPERPRSGVSIPKIHAWCAGNERRMHPCGATRAGTQAPPLPISTKPRGVFIPHRIAHSIAPNHAVCPYPIGVILSIAQGWQVQRSLPWVTMQARRLPPWGLYFSQHIAF</sequence>
<keyword evidence="2" id="KW-1185">Reference proteome</keyword>
<proteinExistence type="predicted"/>
<accession>G1WB30</accession>
<dbReference type="EMBL" id="ADGI01000034">
    <property type="protein sequence ID" value="EGV32515.1"/>
    <property type="molecule type" value="Genomic_DNA"/>
</dbReference>
<comment type="caution">
    <text evidence="1">The sequence shown here is derived from an EMBL/GenBank/DDBJ whole genome shotgun (WGS) entry which is preliminary data.</text>
</comment>
<dbReference type="HOGENOM" id="CLU_118097_0_0_10"/>
<name>G1WB30_9BACT</name>
<reference evidence="1 2" key="1">
    <citation type="submission" date="2011-07" db="EMBL/GenBank/DDBJ databases">
        <title>The Genome Sequence of Prevotella oulorum F0390.</title>
        <authorList>
            <consortium name="The Broad Institute Genome Sequencing Platform"/>
            <consortium name="The Broad Institute Genome Sequencing Center for Infectious Disease"/>
            <person name="Earl A."/>
            <person name="Ward D."/>
            <person name="Feldgarden M."/>
            <person name="Gevers D."/>
            <person name="Izard J."/>
            <person name="Ganesan A."/>
            <person name="Baranova O.V."/>
            <person name="Blanton J.M."/>
            <person name="Tanner A.C."/>
            <person name="Dewhirst F.E."/>
            <person name="Young S.K."/>
            <person name="Zeng Q."/>
            <person name="Gargeya S."/>
            <person name="Fitzgerald M."/>
            <person name="Haas B."/>
            <person name="Abouelleil A."/>
            <person name="Alvarado L."/>
            <person name="Arachchi H.M."/>
            <person name="Berlin A."/>
            <person name="Brown A."/>
            <person name="Chapman S.B."/>
            <person name="Chen Z."/>
            <person name="Dunbar C."/>
            <person name="Freedman E."/>
            <person name="Gearin G."/>
            <person name="Gellesch M."/>
            <person name="Goldberg J."/>
            <person name="Griggs A."/>
            <person name="Gujja S."/>
            <person name="Heiman D."/>
            <person name="Howarth C."/>
            <person name="Larson L."/>
            <person name="Lui A."/>
            <person name="MacDonald P.J.P."/>
            <person name="Mehta T."/>
            <person name="Montmayeur A."/>
            <person name="Murphy C."/>
            <person name="Neiman D."/>
            <person name="Pearson M."/>
            <person name="Priest M."/>
            <person name="Roberts A."/>
            <person name="Saif S."/>
            <person name="Shea T."/>
            <person name="Shenoy N."/>
            <person name="Sisk P."/>
            <person name="Stolte C."/>
            <person name="Sykes S."/>
            <person name="Wortman J."/>
            <person name="Nusbaum C."/>
            <person name="Birren B."/>
        </authorList>
    </citation>
    <scope>NUCLEOTIDE SEQUENCE [LARGE SCALE GENOMIC DNA]</scope>
    <source>
        <strain evidence="1 2">F0390</strain>
    </source>
</reference>
<dbReference type="Proteomes" id="UP000005141">
    <property type="component" value="Unassembled WGS sequence"/>
</dbReference>
<evidence type="ECO:0000313" key="2">
    <source>
        <dbReference type="Proteomes" id="UP000005141"/>
    </source>
</evidence>
<dbReference type="AlphaFoldDB" id="G1WB30"/>